<dbReference type="GO" id="GO:0008360">
    <property type="term" value="P:regulation of cell shape"/>
    <property type="evidence" value="ECO:0007669"/>
    <property type="project" value="UniProtKB-KW"/>
</dbReference>
<dbReference type="OMA" id="PMMVAWY"/>
<feature type="transmembrane region" description="Helical" evidence="6">
    <location>
        <begin position="226"/>
        <end position="243"/>
    </location>
</feature>
<reference evidence="7 8" key="1">
    <citation type="submission" date="2018-06" db="EMBL/GenBank/DDBJ databases">
        <authorList>
            <consortium name="Pathogen Informatics"/>
            <person name="Doyle S."/>
        </authorList>
    </citation>
    <scope>NUCLEOTIDE SEQUENCE [LARGE SCALE GENOMIC DNA]</scope>
    <source>
        <strain evidence="7 8">NCTC11820</strain>
    </source>
</reference>
<feature type="transmembrane region" description="Helical" evidence="6">
    <location>
        <begin position="273"/>
        <end position="291"/>
    </location>
</feature>
<comment type="subcellular location">
    <subcellularLocation>
        <location evidence="1">Membrane</location>
        <topology evidence="1">Multi-pass membrane protein</topology>
    </subcellularLocation>
</comment>
<dbReference type="Proteomes" id="UP000250245">
    <property type="component" value="Unassembled WGS sequence"/>
</dbReference>
<gene>
    <name evidence="7" type="primary">ftsW_1</name>
    <name evidence="7" type="ORF">NCTC11820_00047</name>
</gene>
<sequence>MATIVQYPARSGRRSELVLLILAIAIGVGGYLSIMVSHPEAPQVWYWYCAAIAGGGIVAHVAIRFLAPYADPVIMPVALAINGIGLAMISRLDLYYQHRADTTGSNAIRNAMLTQVNNERQVVFMIGSLVVVILTLLAFRDHRSLRKFAWPALIVAVLLMLSTKIPGLGQTVNGADISLRILGLTLQPNEFAKILLAIFFAGYLEYRRDSLAIAGKKVGFLQLPRWRDLLPILVVWAAVMGLLVLQKDLGVALLLFAIFVAVLYVATDRPSWIIFGVVLMIPMAVMAYLSFTHVQERVTNWLHALDPNVASPDRIGGSWQLVNALFGMAYGGLTGTGWGLGRPGQTPLANSDFIVSSIAEEIGLTGMLAVMLLYLILVLRGLRAAMGVRDGFGKLLATALAFGIGAQLFIVAGGVTRLIPSTGLTAPFLAAGGVSCVANWLAVALLLRISDSARRPVPSNGANGFRLTSGGSAGDAGEPLDYAATERVVMPQ</sequence>
<evidence type="ECO:0000256" key="6">
    <source>
        <dbReference type="SAM" id="Phobius"/>
    </source>
</evidence>
<feature type="transmembrane region" description="Helical" evidence="6">
    <location>
        <begin position="148"/>
        <end position="169"/>
    </location>
</feature>
<evidence type="ECO:0000313" key="8">
    <source>
        <dbReference type="Proteomes" id="UP000250245"/>
    </source>
</evidence>
<evidence type="ECO:0000313" key="7">
    <source>
        <dbReference type="EMBL" id="SQB63284.1"/>
    </source>
</evidence>
<name>A0A2X2YGN9_9ACTO</name>
<dbReference type="EMBL" id="UASJ01000001">
    <property type="protein sequence ID" value="SQB63284.1"/>
    <property type="molecule type" value="Genomic_DNA"/>
</dbReference>
<organism evidence="7 8">
    <name type="scientific">Mobiluncus curtisii</name>
    <dbReference type="NCBI Taxonomy" id="2051"/>
    <lineage>
        <taxon>Bacteria</taxon>
        <taxon>Bacillati</taxon>
        <taxon>Actinomycetota</taxon>
        <taxon>Actinomycetes</taxon>
        <taxon>Actinomycetales</taxon>
        <taxon>Actinomycetaceae</taxon>
        <taxon>Mobiluncus</taxon>
    </lineage>
</organism>
<keyword evidence="3" id="KW-0133">Cell shape</keyword>
<feature type="transmembrane region" description="Helical" evidence="6">
    <location>
        <begin position="122"/>
        <end position="139"/>
    </location>
</feature>
<dbReference type="GO" id="GO:0005886">
    <property type="term" value="C:plasma membrane"/>
    <property type="evidence" value="ECO:0007669"/>
    <property type="project" value="TreeGrafter"/>
</dbReference>
<protein>
    <submittedName>
        <fullName evidence="7">Cell division protein FtsW</fullName>
    </submittedName>
</protein>
<feature type="transmembrane region" description="Helical" evidence="6">
    <location>
        <begin position="44"/>
        <end position="66"/>
    </location>
</feature>
<feature type="transmembrane region" description="Helical" evidence="6">
    <location>
        <begin position="189"/>
        <end position="206"/>
    </location>
</feature>
<keyword evidence="5 6" id="KW-0472">Membrane</keyword>
<evidence type="ECO:0000256" key="5">
    <source>
        <dbReference type="ARBA" id="ARBA00023136"/>
    </source>
</evidence>
<feature type="transmembrane region" description="Helical" evidence="6">
    <location>
        <begin position="73"/>
        <end position="92"/>
    </location>
</feature>
<dbReference type="PANTHER" id="PTHR30474">
    <property type="entry name" value="CELL CYCLE PROTEIN"/>
    <property type="match status" value="1"/>
</dbReference>
<dbReference type="GO" id="GO:0015648">
    <property type="term" value="F:lipid-linked peptidoglycan transporter activity"/>
    <property type="evidence" value="ECO:0007669"/>
    <property type="project" value="TreeGrafter"/>
</dbReference>
<evidence type="ECO:0000256" key="1">
    <source>
        <dbReference type="ARBA" id="ARBA00004141"/>
    </source>
</evidence>
<evidence type="ECO:0000256" key="2">
    <source>
        <dbReference type="ARBA" id="ARBA00022692"/>
    </source>
</evidence>
<dbReference type="RefSeq" id="WP_013188874.1">
    <property type="nucleotide sequence ID" value="NZ_CP068112.1"/>
</dbReference>
<keyword evidence="4 6" id="KW-1133">Transmembrane helix</keyword>
<dbReference type="PANTHER" id="PTHR30474:SF3">
    <property type="entry name" value="PEPTIDOGLYCAN GLYCOSYLTRANSFERASE RODA"/>
    <property type="match status" value="1"/>
</dbReference>
<keyword evidence="7" id="KW-0132">Cell division</keyword>
<evidence type="ECO:0000256" key="4">
    <source>
        <dbReference type="ARBA" id="ARBA00022989"/>
    </source>
</evidence>
<dbReference type="Pfam" id="PF01098">
    <property type="entry name" value="FTSW_RODA_SPOVE"/>
    <property type="match status" value="1"/>
</dbReference>
<dbReference type="AlphaFoldDB" id="A0A2X2YGN9"/>
<keyword evidence="7" id="KW-0131">Cell cycle</keyword>
<evidence type="ECO:0000256" key="3">
    <source>
        <dbReference type="ARBA" id="ARBA00022960"/>
    </source>
</evidence>
<feature type="transmembrane region" description="Helical" evidence="6">
    <location>
        <begin position="17"/>
        <end position="38"/>
    </location>
</feature>
<accession>A0A2X2YGN9</accession>
<feature type="transmembrane region" description="Helical" evidence="6">
    <location>
        <begin position="428"/>
        <end position="447"/>
    </location>
</feature>
<dbReference type="GO" id="GO:0032153">
    <property type="term" value="C:cell division site"/>
    <property type="evidence" value="ECO:0007669"/>
    <property type="project" value="TreeGrafter"/>
</dbReference>
<proteinExistence type="predicted"/>
<dbReference type="GeneID" id="55564801"/>
<feature type="transmembrane region" description="Helical" evidence="6">
    <location>
        <begin position="362"/>
        <end position="383"/>
    </location>
</feature>
<dbReference type="GO" id="GO:0051301">
    <property type="term" value="P:cell division"/>
    <property type="evidence" value="ECO:0007669"/>
    <property type="project" value="UniProtKB-KW"/>
</dbReference>
<feature type="transmembrane region" description="Helical" evidence="6">
    <location>
        <begin position="395"/>
        <end position="416"/>
    </location>
</feature>
<feature type="transmembrane region" description="Helical" evidence="6">
    <location>
        <begin position="249"/>
        <end position="266"/>
    </location>
</feature>
<keyword evidence="2 6" id="KW-0812">Transmembrane</keyword>
<dbReference type="InterPro" id="IPR001182">
    <property type="entry name" value="FtsW/RodA"/>
</dbReference>